<reference evidence="2" key="1">
    <citation type="journal article" date="2014" name="Int. J. Syst. Evol. Microbiol.">
        <title>Complete genome sequence of Corynebacterium casei LMG S-19264T (=DSM 44701T), isolated from a smear-ripened cheese.</title>
        <authorList>
            <consortium name="US DOE Joint Genome Institute (JGI-PGF)"/>
            <person name="Walter F."/>
            <person name="Albersmeier A."/>
            <person name="Kalinowski J."/>
            <person name="Ruckert C."/>
        </authorList>
    </citation>
    <scope>NUCLEOTIDE SEQUENCE</scope>
    <source>
        <strain evidence="2">JCM 19831</strain>
    </source>
</reference>
<dbReference type="InterPro" id="IPR029063">
    <property type="entry name" value="SAM-dependent_MTases_sf"/>
</dbReference>
<dbReference type="GO" id="GO:0032259">
    <property type="term" value="P:methylation"/>
    <property type="evidence" value="ECO:0007669"/>
    <property type="project" value="UniProtKB-KW"/>
</dbReference>
<organism evidence="2 3">
    <name type="scientific">Dactylosporangium sucinum</name>
    <dbReference type="NCBI Taxonomy" id="1424081"/>
    <lineage>
        <taxon>Bacteria</taxon>
        <taxon>Bacillati</taxon>
        <taxon>Actinomycetota</taxon>
        <taxon>Actinomycetes</taxon>
        <taxon>Micromonosporales</taxon>
        <taxon>Micromonosporaceae</taxon>
        <taxon>Dactylosporangium</taxon>
    </lineage>
</organism>
<dbReference type="Pfam" id="PF13649">
    <property type="entry name" value="Methyltransf_25"/>
    <property type="match status" value="1"/>
</dbReference>
<dbReference type="InterPro" id="IPR041698">
    <property type="entry name" value="Methyltransf_25"/>
</dbReference>
<proteinExistence type="predicted"/>
<comment type="caution">
    <text evidence="2">The sequence shown here is derived from an EMBL/GenBank/DDBJ whole genome shotgun (WGS) entry which is preliminary data.</text>
</comment>
<dbReference type="Proteomes" id="UP000642070">
    <property type="component" value="Unassembled WGS sequence"/>
</dbReference>
<name>A0A917U9R7_9ACTN</name>
<protein>
    <submittedName>
        <fullName evidence="2">Methyltransferase</fullName>
    </submittedName>
</protein>
<sequence length="212" mass="23215">MTDYLAATRESWTAVAEAYAEESRSALDFKPFGRAMLRVFAELVSASPAGPVADLGCGPGNTTEYLHRRGLEVFGVDLAPGMVAVARRTYPHLSFEVGTMTALDLPPGELGGVLAWYSIVNIPLPDLPAVFDEFHRVLAPGGHVLLGFQVRTELRHVTHGFGSEISLDFHRHPPDRVVELLGDAGFAVLAQLIREPDEQEHSRQAHILARKR</sequence>
<gene>
    <name evidence="2" type="ORF">GCM10007977_082060</name>
</gene>
<feature type="domain" description="Methyltransferase" evidence="1">
    <location>
        <begin position="52"/>
        <end position="142"/>
    </location>
</feature>
<evidence type="ECO:0000313" key="3">
    <source>
        <dbReference type="Proteomes" id="UP000642070"/>
    </source>
</evidence>
<dbReference type="Gene3D" id="3.40.50.150">
    <property type="entry name" value="Vaccinia Virus protein VP39"/>
    <property type="match status" value="1"/>
</dbReference>
<evidence type="ECO:0000259" key="1">
    <source>
        <dbReference type="Pfam" id="PF13649"/>
    </source>
</evidence>
<keyword evidence="3" id="KW-1185">Reference proteome</keyword>
<evidence type="ECO:0000313" key="2">
    <source>
        <dbReference type="EMBL" id="GGM67831.1"/>
    </source>
</evidence>
<dbReference type="InterPro" id="IPR050508">
    <property type="entry name" value="Methyltransf_Superfamily"/>
</dbReference>
<dbReference type="GO" id="GO:0008168">
    <property type="term" value="F:methyltransferase activity"/>
    <property type="evidence" value="ECO:0007669"/>
    <property type="project" value="UniProtKB-KW"/>
</dbReference>
<accession>A0A917U9R7</accession>
<keyword evidence="2" id="KW-0489">Methyltransferase</keyword>
<dbReference type="PANTHER" id="PTHR42912:SF95">
    <property type="entry name" value="METHYLTRANSFERASE TYPE 11 DOMAIN-CONTAINING PROTEIN"/>
    <property type="match status" value="1"/>
</dbReference>
<keyword evidence="2" id="KW-0808">Transferase</keyword>
<dbReference type="CDD" id="cd02440">
    <property type="entry name" value="AdoMet_MTases"/>
    <property type="match status" value="1"/>
</dbReference>
<reference evidence="2" key="2">
    <citation type="submission" date="2020-09" db="EMBL/GenBank/DDBJ databases">
        <authorList>
            <person name="Sun Q."/>
            <person name="Ohkuma M."/>
        </authorList>
    </citation>
    <scope>NUCLEOTIDE SEQUENCE</scope>
    <source>
        <strain evidence="2">JCM 19831</strain>
    </source>
</reference>
<dbReference type="SUPFAM" id="SSF53335">
    <property type="entry name" value="S-adenosyl-L-methionine-dependent methyltransferases"/>
    <property type="match status" value="1"/>
</dbReference>
<dbReference type="PANTHER" id="PTHR42912">
    <property type="entry name" value="METHYLTRANSFERASE"/>
    <property type="match status" value="1"/>
</dbReference>
<dbReference type="RefSeq" id="WP_190255457.1">
    <property type="nucleotide sequence ID" value="NZ_BMPI01000056.1"/>
</dbReference>
<dbReference type="AlphaFoldDB" id="A0A917U9R7"/>
<dbReference type="EMBL" id="BMPI01000056">
    <property type="protein sequence ID" value="GGM67831.1"/>
    <property type="molecule type" value="Genomic_DNA"/>
</dbReference>